<dbReference type="EMBL" id="LSRX01001123">
    <property type="protein sequence ID" value="OLP83324.1"/>
    <property type="molecule type" value="Genomic_DNA"/>
</dbReference>
<dbReference type="AlphaFoldDB" id="A0A1Q9CK79"/>
<protein>
    <submittedName>
        <fullName evidence="1">Uncharacterized protein</fullName>
    </submittedName>
</protein>
<sequence length="389" mass="42101">MGGLSSFEAWKQAVQKKRGDRPEALIAVLARTAGWSASSSTVERGFARAKALKGDGKSQDNNLEDEQDCLVIAQDVQPGLSDPAEKSLLQSAAAVWGSNCGRTRLSGESRQQRWDAGIARPHRTKQASETESGFKQARAAIVDQAASSEPGSIARLPKTVTSADSILASLTPKLLQEIDFNEEKAAIAKVEAYLQGHLLAAEITPDLVDKSTVFIQKIAKAQRERNNQNRNVKAKVVKDQAELIVVQDPASAAENARFVAGLLGARATSIYRKVFITDSFMGENLVIAQDLSYALSMDNCKWQLQPNMPVGRASQQTLVLRGSAEACPGVKLALNISEVLQQCLRRDDVCCPGVRVLLPEQQKGVGLSPDGNLHSAAWRLPQHEVPAFR</sequence>
<gene>
    <name evidence="1" type="ORF">AK812_SmicGene35921</name>
</gene>
<organism evidence="1 2">
    <name type="scientific">Symbiodinium microadriaticum</name>
    <name type="common">Dinoflagellate</name>
    <name type="synonym">Zooxanthella microadriatica</name>
    <dbReference type="NCBI Taxonomy" id="2951"/>
    <lineage>
        <taxon>Eukaryota</taxon>
        <taxon>Sar</taxon>
        <taxon>Alveolata</taxon>
        <taxon>Dinophyceae</taxon>
        <taxon>Suessiales</taxon>
        <taxon>Symbiodiniaceae</taxon>
        <taxon>Symbiodinium</taxon>
    </lineage>
</organism>
<proteinExistence type="predicted"/>
<evidence type="ECO:0000313" key="2">
    <source>
        <dbReference type="Proteomes" id="UP000186817"/>
    </source>
</evidence>
<dbReference type="Proteomes" id="UP000186817">
    <property type="component" value="Unassembled WGS sequence"/>
</dbReference>
<comment type="caution">
    <text evidence="1">The sequence shown here is derived from an EMBL/GenBank/DDBJ whole genome shotgun (WGS) entry which is preliminary data.</text>
</comment>
<keyword evidence="2" id="KW-1185">Reference proteome</keyword>
<accession>A0A1Q9CK79</accession>
<name>A0A1Q9CK79_SYMMI</name>
<reference evidence="1 2" key="1">
    <citation type="submission" date="2016-02" db="EMBL/GenBank/DDBJ databases">
        <title>Genome analysis of coral dinoflagellate symbionts highlights evolutionary adaptations to a symbiotic lifestyle.</title>
        <authorList>
            <person name="Aranda M."/>
            <person name="Li Y."/>
            <person name="Liew Y.J."/>
            <person name="Baumgarten S."/>
            <person name="Simakov O."/>
            <person name="Wilson M."/>
            <person name="Piel J."/>
            <person name="Ashoor H."/>
            <person name="Bougouffa S."/>
            <person name="Bajic V.B."/>
            <person name="Ryu T."/>
            <person name="Ravasi T."/>
            <person name="Bayer T."/>
            <person name="Micklem G."/>
            <person name="Kim H."/>
            <person name="Bhak J."/>
            <person name="Lajeunesse T.C."/>
            <person name="Voolstra C.R."/>
        </authorList>
    </citation>
    <scope>NUCLEOTIDE SEQUENCE [LARGE SCALE GENOMIC DNA]</scope>
    <source>
        <strain evidence="1 2">CCMP2467</strain>
    </source>
</reference>
<dbReference type="OrthoDB" id="416405at2759"/>
<evidence type="ECO:0000313" key="1">
    <source>
        <dbReference type="EMBL" id="OLP83324.1"/>
    </source>
</evidence>